<sequence length="99" mass="11536">MSYRLDPLSTFLGPGTFEWSLPPPPLPLSLRFQRISFVVCTKMLHVNDLPKLSLLVHRLDLVAYGPDWTDNLKWSFEHRSELAIVLFRPVVQYEISRLI</sequence>
<accession>A0A4Y2AR10</accession>
<evidence type="ECO:0000313" key="2">
    <source>
        <dbReference type="Proteomes" id="UP000499080"/>
    </source>
</evidence>
<proteinExistence type="predicted"/>
<name>A0A4Y2AR10_ARAVE</name>
<protein>
    <submittedName>
        <fullName evidence="1">Uncharacterized protein</fullName>
    </submittedName>
</protein>
<dbReference type="AlphaFoldDB" id="A0A4Y2AR10"/>
<reference evidence="1 2" key="1">
    <citation type="journal article" date="2019" name="Sci. Rep.">
        <title>Orb-weaving spider Araneus ventricosus genome elucidates the spidroin gene catalogue.</title>
        <authorList>
            <person name="Kono N."/>
            <person name="Nakamura H."/>
            <person name="Ohtoshi R."/>
            <person name="Moran D.A.P."/>
            <person name="Shinohara A."/>
            <person name="Yoshida Y."/>
            <person name="Fujiwara M."/>
            <person name="Mori M."/>
            <person name="Tomita M."/>
            <person name="Arakawa K."/>
        </authorList>
    </citation>
    <scope>NUCLEOTIDE SEQUENCE [LARGE SCALE GENOMIC DNA]</scope>
</reference>
<gene>
    <name evidence="1" type="ORF">AVEN_93470_1</name>
</gene>
<keyword evidence="2" id="KW-1185">Reference proteome</keyword>
<dbReference type="EMBL" id="BGPR01000026">
    <property type="protein sequence ID" value="GBL81689.1"/>
    <property type="molecule type" value="Genomic_DNA"/>
</dbReference>
<dbReference type="Proteomes" id="UP000499080">
    <property type="component" value="Unassembled WGS sequence"/>
</dbReference>
<organism evidence="1 2">
    <name type="scientific">Araneus ventricosus</name>
    <name type="common">Orbweaver spider</name>
    <name type="synonym">Epeira ventricosa</name>
    <dbReference type="NCBI Taxonomy" id="182803"/>
    <lineage>
        <taxon>Eukaryota</taxon>
        <taxon>Metazoa</taxon>
        <taxon>Ecdysozoa</taxon>
        <taxon>Arthropoda</taxon>
        <taxon>Chelicerata</taxon>
        <taxon>Arachnida</taxon>
        <taxon>Araneae</taxon>
        <taxon>Araneomorphae</taxon>
        <taxon>Entelegynae</taxon>
        <taxon>Araneoidea</taxon>
        <taxon>Araneidae</taxon>
        <taxon>Araneus</taxon>
    </lineage>
</organism>
<evidence type="ECO:0000313" key="1">
    <source>
        <dbReference type="EMBL" id="GBL81689.1"/>
    </source>
</evidence>
<comment type="caution">
    <text evidence="1">The sequence shown here is derived from an EMBL/GenBank/DDBJ whole genome shotgun (WGS) entry which is preliminary data.</text>
</comment>